<dbReference type="Proteomes" id="UP000191153">
    <property type="component" value="Unassembled WGS sequence"/>
</dbReference>
<dbReference type="AlphaFoldDB" id="A0A1T4L221"/>
<keyword evidence="2 6" id="KW-0418">Kinase</keyword>
<keyword evidence="1 6" id="KW-0808">Transferase</keyword>
<comment type="catalytic activity">
    <reaction evidence="5 6">
        <text>NAD(+) + ATP = ADP + NADP(+) + H(+)</text>
        <dbReference type="Rhea" id="RHEA:18629"/>
        <dbReference type="ChEBI" id="CHEBI:15378"/>
        <dbReference type="ChEBI" id="CHEBI:30616"/>
        <dbReference type="ChEBI" id="CHEBI:57540"/>
        <dbReference type="ChEBI" id="CHEBI:58349"/>
        <dbReference type="ChEBI" id="CHEBI:456216"/>
        <dbReference type="EC" id="2.7.1.23"/>
    </reaction>
</comment>
<dbReference type="GO" id="GO:0006741">
    <property type="term" value="P:NADP+ biosynthetic process"/>
    <property type="evidence" value="ECO:0007669"/>
    <property type="project" value="UniProtKB-UniRule"/>
</dbReference>
<dbReference type="InterPro" id="IPR002504">
    <property type="entry name" value="NADK"/>
</dbReference>
<keyword evidence="6" id="KW-0067">ATP-binding</keyword>
<keyword evidence="3 6" id="KW-0521">NADP</keyword>
<name>A0A1T4L221_9FUSO</name>
<protein>
    <recommendedName>
        <fullName evidence="6">NAD kinase</fullName>
        <ecNumber evidence="6">2.7.1.23</ecNumber>
    </recommendedName>
    <alternativeName>
        <fullName evidence="6">ATP-dependent NAD kinase</fullName>
    </alternativeName>
</protein>
<evidence type="ECO:0000256" key="6">
    <source>
        <dbReference type="HAMAP-Rule" id="MF_00361"/>
    </source>
</evidence>
<dbReference type="OrthoDB" id="9774737at2"/>
<evidence type="ECO:0000256" key="4">
    <source>
        <dbReference type="ARBA" id="ARBA00023027"/>
    </source>
</evidence>
<keyword evidence="4 6" id="KW-0520">NAD</keyword>
<dbReference type="GO" id="GO:0051287">
    <property type="term" value="F:NAD binding"/>
    <property type="evidence" value="ECO:0007669"/>
    <property type="project" value="UniProtKB-ARBA"/>
</dbReference>
<evidence type="ECO:0000313" key="7">
    <source>
        <dbReference type="EMBL" id="SJZ48764.1"/>
    </source>
</evidence>
<evidence type="ECO:0000256" key="3">
    <source>
        <dbReference type="ARBA" id="ARBA00022857"/>
    </source>
</evidence>
<keyword evidence="6" id="KW-0963">Cytoplasm</keyword>
<feature type="binding site" evidence="6">
    <location>
        <begin position="164"/>
        <end position="169"/>
    </location>
    <ligand>
        <name>NAD(+)</name>
        <dbReference type="ChEBI" id="CHEBI:57540"/>
    </ligand>
</feature>
<dbReference type="PANTHER" id="PTHR20275">
    <property type="entry name" value="NAD KINASE"/>
    <property type="match status" value="1"/>
</dbReference>
<feature type="binding site" evidence="6">
    <location>
        <position position="153"/>
    </location>
    <ligand>
        <name>NAD(+)</name>
        <dbReference type="ChEBI" id="CHEBI:57540"/>
    </ligand>
</feature>
<feature type="binding site" evidence="6">
    <location>
        <position position="151"/>
    </location>
    <ligand>
        <name>NAD(+)</name>
        <dbReference type="ChEBI" id="CHEBI:57540"/>
    </ligand>
</feature>
<organism evidence="7 8">
    <name type="scientific">Cetobacterium ceti</name>
    <dbReference type="NCBI Taxonomy" id="180163"/>
    <lineage>
        <taxon>Bacteria</taxon>
        <taxon>Fusobacteriati</taxon>
        <taxon>Fusobacteriota</taxon>
        <taxon>Fusobacteriia</taxon>
        <taxon>Fusobacteriales</taxon>
        <taxon>Fusobacteriaceae</taxon>
        <taxon>Cetobacterium</taxon>
    </lineage>
</organism>
<dbReference type="GO" id="GO:0003951">
    <property type="term" value="F:NAD+ kinase activity"/>
    <property type="evidence" value="ECO:0007669"/>
    <property type="project" value="UniProtKB-UniRule"/>
</dbReference>
<comment type="similarity">
    <text evidence="6">Belongs to the NAD kinase family.</text>
</comment>
<evidence type="ECO:0000256" key="2">
    <source>
        <dbReference type="ARBA" id="ARBA00022777"/>
    </source>
</evidence>
<dbReference type="GO" id="GO:0046872">
    <property type="term" value="F:metal ion binding"/>
    <property type="evidence" value="ECO:0007669"/>
    <property type="project" value="UniProtKB-UniRule"/>
</dbReference>
<feature type="binding site" evidence="6">
    <location>
        <begin position="51"/>
        <end position="52"/>
    </location>
    <ligand>
        <name>NAD(+)</name>
        <dbReference type="ChEBI" id="CHEBI:57540"/>
    </ligand>
</feature>
<comment type="caution">
    <text evidence="6">Lacks conserved residue(s) required for the propagation of feature annotation.</text>
</comment>
<dbReference type="Pfam" id="PF01513">
    <property type="entry name" value="NAD_kinase"/>
    <property type="match status" value="1"/>
</dbReference>
<evidence type="ECO:0000256" key="1">
    <source>
        <dbReference type="ARBA" id="ARBA00022679"/>
    </source>
</evidence>
<dbReference type="GO" id="GO:0019674">
    <property type="term" value="P:NAD+ metabolic process"/>
    <property type="evidence" value="ECO:0007669"/>
    <property type="project" value="InterPro"/>
</dbReference>
<comment type="cofactor">
    <cofactor evidence="6">
        <name>a divalent metal cation</name>
        <dbReference type="ChEBI" id="CHEBI:60240"/>
    </cofactor>
</comment>
<comment type="function">
    <text evidence="6">Involved in the regulation of the intracellular balance of NAD and NADP, and is a key enzyme in the biosynthesis of NADP. Catalyzes specifically the phosphorylation on 2'-hydroxyl of the adenosine moiety of NAD to yield NADP.</text>
</comment>
<feature type="binding site" evidence="6">
    <location>
        <position position="188"/>
    </location>
    <ligand>
        <name>NAD(+)</name>
        <dbReference type="ChEBI" id="CHEBI:57540"/>
    </ligand>
</feature>
<feature type="binding site" evidence="6">
    <location>
        <position position="134"/>
    </location>
    <ligand>
        <name>NAD(+)</name>
        <dbReference type="ChEBI" id="CHEBI:57540"/>
    </ligand>
</feature>
<dbReference type="Gene3D" id="2.60.200.30">
    <property type="entry name" value="Probable inorganic polyphosphate/atp-NAD kinase, domain 2"/>
    <property type="match status" value="1"/>
</dbReference>
<dbReference type="Gene3D" id="3.40.50.10330">
    <property type="entry name" value="Probable inorganic polyphosphate/atp-NAD kinase, domain 1"/>
    <property type="match status" value="1"/>
</dbReference>
<dbReference type="HAMAP" id="MF_00361">
    <property type="entry name" value="NAD_kinase"/>
    <property type="match status" value="1"/>
</dbReference>
<gene>
    <name evidence="6" type="primary">nadK</name>
    <name evidence="7" type="ORF">SAMN02745174_00726</name>
</gene>
<evidence type="ECO:0000313" key="8">
    <source>
        <dbReference type="Proteomes" id="UP000191153"/>
    </source>
</evidence>
<dbReference type="InterPro" id="IPR017437">
    <property type="entry name" value="ATP-NAD_kinase_PpnK-typ_C"/>
</dbReference>
<keyword evidence="6" id="KW-0547">Nucleotide-binding</keyword>
<feature type="binding site" evidence="6">
    <location>
        <position position="56"/>
    </location>
    <ligand>
        <name>NAD(+)</name>
        <dbReference type="ChEBI" id="CHEBI:57540"/>
    </ligand>
</feature>
<dbReference type="Pfam" id="PF20143">
    <property type="entry name" value="NAD_kinase_C"/>
    <property type="match status" value="1"/>
</dbReference>
<comment type="subcellular location">
    <subcellularLocation>
        <location evidence="6">Cytoplasm</location>
    </subcellularLocation>
</comment>
<keyword evidence="8" id="KW-1185">Reference proteome</keyword>
<reference evidence="7 8" key="1">
    <citation type="submission" date="2017-02" db="EMBL/GenBank/DDBJ databases">
        <authorList>
            <person name="Peterson S.W."/>
        </authorList>
    </citation>
    <scope>NUCLEOTIDE SEQUENCE [LARGE SCALE GENOMIC DNA]</scope>
    <source>
        <strain evidence="7 8">ATCC 700028</strain>
    </source>
</reference>
<proteinExistence type="inferred from homology"/>
<dbReference type="EC" id="2.7.1.23" evidence="6"/>
<dbReference type="GO" id="GO:0005524">
    <property type="term" value="F:ATP binding"/>
    <property type="evidence" value="ECO:0007669"/>
    <property type="project" value="UniProtKB-KW"/>
</dbReference>
<feature type="active site" description="Proton acceptor" evidence="6">
    <location>
        <position position="51"/>
    </location>
</feature>
<dbReference type="STRING" id="180163.SAMN02745174_00726"/>
<dbReference type="InterPro" id="IPR017438">
    <property type="entry name" value="ATP-NAD_kinase_N"/>
</dbReference>
<dbReference type="EMBL" id="FUWX01000005">
    <property type="protein sequence ID" value="SJZ48764.1"/>
    <property type="molecule type" value="Genomic_DNA"/>
</dbReference>
<sequence length="267" mass="30039">MKIGSIIYNEDKPLAVKTYKELLEFFKRKNIEIISRENIERAHFVVIVGGDGTLLRNGKEILEKNKNIDIFAVNAGSLGFLTEIKIEEIFETLEDYLDGEYSLEKRGILSIKYKGKTYEAINEILISKGGYMEKILKVEVNSEGGFINGYKADGLIISTPTGSTAYSLSVGGPIVVPSLRAMVLTPMAPHNLTTRTIVIDGEEKLSIRLLDDREGYLVIDGESYGKLEINDIIEVSYSEKTLRLVLPKNRSYYSILREKLKWGDNLC</sequence>
<accession>A0A1T4L221</accession>
<dbReference type="GO" id="GO:0005737">
    <property type="term" value="C:cytoplasm"/>
    <property type="evidence" value="ECO:0007669"/>
    <property type="project" value="UniProtKB-SubCell"/>
</dbReference>
<dbReference type="SUPFAM" id="SSF111331">
    <property type="entry name" value="NAD kinase/diacylglycerol kinase-like"/>
    <property type="match status" value="1"/>
</dbReference>
<dbReference type="InterPro" id="IPR016064">
    <property type="entry name" value="NAD/diacylglycerol_kinase_sf"/>
</dbReference>
<dbReference type="RefSeq" id="WP_078693256.1">
    <property type="nucleotide sequence ID" value="NZ_FUWX01000005.1"/>
</dbReference>
<feature type="binding site" evidence="6">
    <location>
        <begin position="122"/>
        <end position="123"/>
    </location>
    <ligand>
        <name>NAD(+)</name>
        <dbReference type="ChEBI" id="CHEBI:57540"/>
    </ligand>
</feature>
<dbReference type="PANTHER" id="PTHR20275:SF0">
    <property type="entry name" value="NAD KINASE"/>
    <property type="match status" value="1"/>
</dbReference>
<evidence type="ECO:0000256" key="5">
    <source>
        <dbReference type="ARBA" id="ARBA00047925"/>
    </source>
</evidence>